<reference evidence="10" key="1">
    <citation type="journal article" date="2019" name="Int. J. Syst. Evol. Microbiol.">
        <title>The Global Catalogue of Microorganisms (GCM) 10K type strain sequencing project: providing services to taxonomists for standard genome sequencing and annotation.</title>
        <authorList>
            <consortium name="The Broad Institute Genomics Platform"/>
            <consortium name="The Broad Institute Genome Sequencing Center for Infectious Disease"/>
            <person name="Wu L."/>
            <person name="Ma J."/>
        </authorList>
    </citation>
    <scope>NUCLEOTIDE SEQUENCE [LARGE SCALE GENOMIC DNA]</scope>
    <source>
        <strain evidence="10">KCTC 42087</strain>
    </source>
</reference>
<dbReference type="EMBL" id="JBHSON010000098">
    <property type="protein sequence ID" value="MFC5752838.1"/>
    <property type="molecule type" value="Genomic_DNA"/>
</dbReference>
<evidence type="ECO:0000256" key="3">
    <source>
        <dbReference type="ARBA" id="ARBA00022692"/>
    </source>
</evidence>
<evidence type="ECO:0000256" key="5">
    <source>
        <dbReference type="ARBA" id="ARBA00023136"/>
    </source>
</evidence>
<dbReference type="Proteomes" id="UP001596074">
    <property type="component" value="Unassembled WGS sequence"/>
</dbReference>
<keyword evidence="5 6" id="KW-0472">Membrane</keyword>
<feature type="transmembrane region" description="Helical" evidence="6">
    <location>
        <begin position="12"/>
        <end position="36"/>
    </location>
</feature>
<proteinExistence type="predicted"/>
<comment type="caution">
    <text evidence="9">The sequence shown here is derived from an EMBL/GenBank/DDBJ whole genome shotgun (WGS) entry which is preliminary data.</text>
</comment>
<gene>
    <name evidence="9" type="ORF">ACFPZN_45110</name>
</gene>
<evidence type="ECO:0000259" key="8">
    <source>
        <dbReference type="Pfam" id="PF13396"/>
    </source>
</evidence>
<organism evidence="9 10">
    <name type="scientific">Actinomadura rugatobispora</name>
    <dbReference type="NCBI Taxonomy" id="1994"/>
    <lineage>
        <taxon>Bacteria</taxon>
        <taxon>Bacillati</taxon>
        <taxon>Actinomycetota</taxon>
        <taxon>Actinomycetes</taxon>
        <taxon>Streptosporangiales</taxon>
        <taxon>Thermomonosporaceae</taxon>
        <taxon>Actinomadura</taxon>
    </lineage>
</organism>
<keyword evidence="2" id="KW-1003">Cell membrane</keyword>
<feature type="domain" description="Cardiolipin synthase N-terminal" evidence="8">
    <location>
        <begin position="28"/>
        <end position="75"/>
    </location>
</feature>
<evidence type="ECO:0000313" key="10">
    <source>
        <dbReference type="Proteomes" id="UP001596074"/>
    </source>
</evidence>
<protein>
    <submittedName>
        <fullName evidence="9">SHOCT domain-containing protein</fullName>
    </submittedName>
</protein>
<feature type="transmembrane region" description="Helical" evidence="6">
    <location>
        <begin position="56"/>
        <end position="74"/>
    </location>
</feature>
<evidence type="ECO:0000256" key="1">
    <source>
        <dbReference type="ARBA" id="ARBA00004651"/>
    </source>
</evidence>
<keyword evidence="4 6" id="KW-1133">Transmembrane helix</keyword>
<dbReference type="Pfam" id="PF09851">
    <property type="entry name" value="SHOCT"/>
    <property type="match status" value="1"/>
</dbReference>
<evidence type="ECO:0000259" key="7">
    <source>
        <dbReference type="Pfam" id="PF09851"/>
    </source>
</evidence>
<comment type="subcellular location">
    <subcellularLocation>
        <location evidence="1">Cell membrane</location>
        <topology evidence="1">Multi-pass membrane protein</topology>
    </subcellularLocation>
</comment>
<dbReference type="Pfam" id="PF13396">
    <property type="entry name" value="PLDc_N"/>
    <property type="match status" value="1"/>
</dbReference>
<dbReference type="InterPro" id="IPR018649">
    <property type="entry name" value="SHOCT"/>
</dbReference>
<evidence type="ECO:0000256" key="6">
    <source>
        <dbReference type="SAM" id="Phobius"/>
    </source>
</evidence>
<dbReference type="InterPro" id="IPR027379">
    <property type="entry name" value="CLS_N"/>
</dbReference>
<evidence type="ECO:0000313" key="9">
    <source>
        <dbReference type="EMBL" id="MFC5752838.1"/>
    </source>
</evidence>
<keyword evidence="10" id="KW-1185">Reference proteome</keyword>
<accession>A0ABW1AEA1</accession>
<sequence length="146" mass="16571">MNELAQPVAATGYPLLNLFWTMLWFFLWVVFLMVLFRILTDVFRDDRLSGWAKAGWTVLVIVLPFLGALIYLVARGKGMGERDQREIEKRDARFRAYVQEAAGTPEHAPEQASATHADELAKLADLKQRGALSDDEYARAKTKILT</sequence>
<keyword evidence="3 6" id="KW-0812">Transmembrane</keyword>
<feature type="domain" description="SHOCT" evidence="7">
    <location>
        <begin position="118"/>
        <end position="145"/>
    </location>
</feature>
<name>A0ABW1AEA1_9ACTN</name>
<evidence type="ECO:0000256" key="4">
    <source>
        <dbReference type="ARBA" id="ARBA00022989"/>
    </source>
</evidence>
<evidence type="ECO:0000256" key="2">
    <source>
        <dbReference type="ARBA" id="ARBA00022475"/>
    </source>
</evidence>
<dbReference type="RefSeq" id="WP_378289240.1">
    <property type="nucleotide sequence ID" value="NZ_JBHSON010000098.1"/>
</dbReference>